<sequence length="314" mass="34092">MGEEDESYRYGNKMNTPIFIFSKDLRFVFKLDKLGLEIASIALPAALALTADPIASLVDTAFIGQIGPVELAAVGVSIALFNQVSRIAIFPLVSVTTSFVAEEDTIGTARPEENESTYLVTDSSMNVETKQLIPETDTGQNAYNSKSVGVSFDIVTTIHKKRYIPSASSAMIIGSILGLIQAIFLISAAKPLLNFMGVGSDSPMLKPARQYLMLRSLGAPAVLLSLAMQGVFRGFKDTKTPLYATVAADATNIILDPIFIFVFHLGVNGAAIAHVISQYLMTAILLWRLMTQVDLLPPSVKHLQFGRFLQMVRI</sequence>
<dbReference type="NCBIfam" id="TIGR00797">
    <property type="entry name" value="matE"/>
    <property type="match status" value="1"/>
</dbReference>
<dbReference type="GO" id="GO:0016020">
    <property type="term" value="C:membrane"/>
    <property type="evidence" value="ECO:0007669"/>
    <property type="project" value="UniProtKB-SubCell"/>
</dbReference>
<dbReference type="Pfam" id="PF01554">
    <property type="entry name" value="MatE"/>
    <property type="match status" value="1"/>
</dbReference>
<organism evidence="7 8">
    <name type="scientific">Rubus argutus</name>
    <name type="common">Southern blackberry</name>
    <dbReference type="NCBI Taxonomy" id="59490"/>
    <lineage>
        <taxon>Eukaryota</taxon>
        <taxon>Viridiplantae</taxon>
        <taxon>Streptophyta</taxon>
        <taxon>Embryophyta</taxon>
        <taxon>Tracheophyta</taxon>
        <taxon>Spermatophyta</taxon>
        <taxon>Magnoliopsida</taxon>
        <taxon>eudicotyledons</taxon>
        <taxon>Gunneridae</taxon>
        <taxon>Pentapetalae</taxon>
        <taxon>rosids</taxon>
        <taxon>fabids</taxon>
        <taxon>Rosales</taxon>
        <taxon>Rosaceae</taxon>
        <taxon>Rosoideae</taxon>
        <taxon>Rosoideae incertae sedis</taxon>
        <taxon>Rubus</taxon>
    </lineage>
</organism>
<evidence type="ECO:0000256" key="6">
    <source>
        <dbReference type="SAM" id="Phobius"/>
    </source>
</evidence>
<evidence type="ECO:0000313" key="7">
    <source>
        <dbReference type="EMBL" id="KAK9939683.1"/>
    </source>
</evidence>
<keyword evidence="4 6" id="KW-1133">Transmembrane helix</keyword>
<dbReference type="AlphaFoldDB" id="A0AAW1XSL0"/>
<dbReference type="PANTHER" id="PTHR42893">
    <property type="entry name" value="PROTEIN DETOXIFICATION 44, CHLOROPLASTIC-RELATED"/>
    <property type="match status" value="1"/>
</dbReference>
<comment type="caution">
    <text evidence="7">The sequence shown here is derived from an EMBL/GenBank/DDBJ whole genome shotgun (WGS) entry which is preliminary data.</text>
</comment>
<keyword evidence="3 6" id="KW-0812">Transmembrane</keyword>
<evidence type="ECO:0000256" key="5">
    <source>
        <dbReference type="ARBA" id="ARBA00023136"/>
    </source>
</evidence>
<proteinExistence type="inferred from homology"/>
<dbReference type="EMBL" id="JBEDUW010000003">
    <property type="protein sequence ID" value="KAK9939683.1"/>
    <property type="molecule type" value="Genomic_DNA"/>
</dbReference>
<comment type="subcellular location">
    <subcellularLocation>
        <location evidence="1">Membrane</location>
        <topology evidence="1">Multi-pass membrane protein</topology>
    </subcellularLocation>
</comment>
<dbReference type="GO" id="GO:0015297">
    <property type="term" value="F:antiporter activity"/>
    <property type="evidence" value="ECO:0007669"/>
    <property type="project" value="InterPro"/>
</dbReference>
<evidence type="ECO:0000313" key="8">
    <source>
        <dbReference type="Proteomes" id="UP001457282"/>
    </source>
</evidence>
<reference evidence="7 8" key="1">
    <citation type="journal article" date="2023" name="G3 (Bethesda)">
        <title>A chromosome-length genome assembly and annotation of blackberry (Rubus argutus, cv. 'Hillquist').</title>
        <authorList>
            <person name="Bruna T."/>
            <person name="Aryal R."/>
            <person name="Dudchenko O."/>
            <person name="Sargent D.J."/>
            <person name="Mead D."/>
            <person name="Buti M."/>
            <person name="Cavallini A."/>
            <person name="Hytonen T."/>
            <person name="Andres J."/>
            <person name="Pham M."/>
            <person name="Weisz D."/>
            <person name="Mascagni F."/>
            <person name="Usai G."/>
            <person name="Natali L."/>
            <person name="Bassil N."/>
            <person name="Fernandez G.E."/>
            <person name="Lomsadze A."/>
            <person name="Armour M."/>
            <person name="Olukolu B."/>
            <person name="Poorten T."/>
            <person name="Britton C."/>
            <person name="Davik J."/>
            <person name="Ashrafi H."/>
            <person name="Aiden E.L."/>
            <person name="Borodovsky M."/>
            <person name="Worthington M."/>
        </authorList>
    </citation>
    <scope>NUCLEOTIDE SEQUENCE [LARGE SCALE GENOMIC DNA]</scope>
    <source>
        <strain evidence="7">PI 553951</strain>
    </source>
</reference>
<name>A0AAW1XSL0_RUBAR</name>
<accession>A0AAW1XSL0</accession>
<feature type="transmembrane region" description="Helical" evidence="6">
    <location>
        <begin position="170"/>
        <end position="193"/>
    </location>
</feature>
<dbReference type="Proteomes" id="UP001457282">
    <property type="component" value="Unassembled WGS sequence"/>
</dbReference>
<evidence type="ECO:0000256" key="1">
    <source>
        <dbReference type="ARBA" id="ARBA00004141"/>
    </source>
</evidence>
<comment type="similarity">
    <text evidence="2">Belongs to the multi antimicrobial extrusion (MATE) (TC 2.A.66.1) family.</text>
</comment>
<evidence type="ECO:0000256" key="3">
    <source>
        <dbReference type="ARBA" id="ARBA00022692"/>
    </source>
</evidence>
<protein>
    <submittedName>
        <fullName evidence="7">Uncharacterized protein</fullName>
    </submittedName>
</protein>
<evidence type="ECO:0000256" key="4">
    <source>
        <dbReference type="ARBA" id="ARBA00022989"/>
    </source>
</evidence>
<dbReference type="PANTHER" id="PTHR42893:SF4">
    <property type="entry name" value="PROTEIN DETOXIFICATION 42"/>
    <property type="match status" value="1"/>
</dbReference>
<evidence type="ECO:0000256" key="2">
    <source>
        <dbReference type="ARBA" id="ARBA00010199"/>
    </source>
</evidence>
<dbReference type="InterPro" id="IPR044644">
    <property type="entry name" value="DinF-like"/>
</dbReference>
<dbReference type="GO" id="GO:0042910">
    <property type="term" value="F:xenobiotic transmembrane transporter activity"/>
    <property type="evidence" value="ECO:0007669"/>
    <property type="project" value="InterPro"/>
</dbReference>
<feature type="transmembrane region" description="Helical" evidence="6">
    <location>
        <begin position="242"/>
        <end position="265"/>
    </location>
</feature>
<gene>
    <name evidence="7" type="ORF">M0R45_016372</name>
</gene>
<keyword evidence="5 6" id="KW-0472">Membrane</keyword>
<feature type="transmembrane region" description="Helical" evidence="6">
    <location>
        <begin position="213"/>
        <end position="235"/>
    </location>
</feature>
<keyword evidence="8" id="KW-1185">Reference proteome</keyword>
<dbReference type="InterPro" id="IPR002528">
    <property type="entry name" value="MATE_fam"/>
</dbReference>